<protein>
    <submittedName>
        <fullName evidence="3">Uncharacterized protein</fullName>
    </submittedName>
</protein>
<proteinExistence type="predicted"/>
<feature type="compositionally biased region" description="Basic and acidic residues" evidence="2">
    <location>
        <begin position="119"/>
        <end position="135"/>
    </location>
</feature>
<keyword evidence="4" id="KW-1185">Reference proteome</keyword>
<evidence type="ECO:0000313" key="4">
    <source>
        <dbReference type="Proteomes" id="UP000011885"/>
    </source>
</evidence>
<organism evidence="3 4">
    <name type="scientific">Rhodopirellula sallentina SM41</name>
    <dbReference type="NCBI Taxonomy" id="1263870"/>
    <lineage>
        <taxon>Bacteria</taxon>
        <taxon>Pseudomonadati</taxon>
        <taxon>Planctomycetota</taxon>
        <taxon>Planctomycetia</taxon>
        <taxon>Pirellulales</taxon>
        <taxon>Pirellulaceae</taxon>
        <taxon>Rhodopirellula</taxon>
    </lineage>
</organism>
<dbReference type="EMBL" id="ANOH01000108">
    <property type="protein sequence ID" value="EMI57141.1"/>
    <property type="molecule type" value="Genomic_DNA"/>
</dbReference>
<evidence type="ECO:0000256" key="1">
    <source>
        <dbReference type="SAM" id="Coils"/>
    </source>
</evidence>
<feature type="region of interest" description="Disordered" evidence="2">
    <location>
        <begin position="115"/>
        <end position="135"/>
    </location>
</feature>
<gene>
    <name evidence="3" type="ORF">RSSM_01423</name>
</gene>
<dbReference type="Proteomes" id="UP000011885">
    <property type="component" value="Unassembled WGS sequence"/>
</dbReference>
<sequence>MVDAITVAAIVTSFTEQGTRTMSDTVTKLDSDSAAAMHHDHRRWESDVSMWRDDIDNWKDEHREAFKELKRIETRLREHETSLESHCNSLDTHQAHTLQHEHDIATDCRNQNALNQQAADEHAKEAESHQRLADAHERMKKHHHTVMAHVAMLKATLDAAV</sequence>
<feature type="coiled-coil region" evidence="1">
    <location>
        <begin position="55"/>
        <end position="82"/>
    </location>
</feature>
<dbReference type="AlphaFoldDB" id="M5UH11"/>
<keyword evidence="1" id="KW-0175">Coiled coil</keyword>
<name>M5UH11_9BACT</name>
<comment type="caution">
    <text evidence="3">The sequence shown here is derived from an EMBL/GenBank/DDBJ whole genome shotgun (WGS) entry which is preliminary data.</text>
</comment>
<evidence type="ECO:0000256" key="2">
    <source>
        <dbReference type="SAM" id="MobiDB-lite"/>
    </source>
</evidence>
<reference evidence="3 4" key="1">
    <citation type="journal article" date="2013" name="Mar. Genomics">
        <title>Expression of sulfatases in Rhodopirellula baltica and the diversity of sulfatases in the genus Rhodopirellula.</title>
        <authorList>
            <person name="Wegner C.E."/>
            <person name="Richter-Heitmann T."/>
            <person name="Klindworth A."/>
            <person name="Klockow C."/>
            <person name="Richter M."/>
            <person name="Achstetter T."/>
            <person name="Glockner F.O."/>
            <person name="Harder J."/>
        </authorList>
    </citation>
    <scope>NUCLEOTIDE SEQUENCE [LARGE SCALE GENOMIC DNA]</scope>
    <source>
        <strain evidence="3 4">SM41</strain>
    </source>
</reference>
<evidence type="ECO:0000313" key="3">
    <source>
        <dbReference type="EMBL" id="EMI57141.1"/>
    </source>
</evidence>
<accession>M5UH11</accession>
<dbReference type="PATRIC" id="fig|1263870.3.peg.1528"/>